<proteinExistence type="predicted"/>
<reference evidence="1" key="1">
    <citation type="journal article" date="2010" name="Antimicrob. Agents Chemother.">
        <title>Staphylococcal cassette chromosome mec-like element in Macrococcus caseolyticus.</title>
        <authorList>
            <person name="Tsubakishita S."/>
            <person name="Kuwahara-Arai K."/>
            <person name="Baba T."/>
            <person name="Hiramatsu K."/>
        </authorList>
    </citation>
    <scope>NUCLEOTIDE SEQUENCE</scope>
    <source>
        <strain evidence="1">JCSC7096</strain>
    </source>
</reference>
<evidence type="ECO:0008006" key="2">
    <source>
        <dbReference type="Google" id="ProtNLM"/>
    </source>
</evidence>
<organism evidence="1">
    <name type="scientific">Macrococcoides caseolyticum</name>
    <dbReference type="NCBI Taxonomy" id="69966"/>
    <lineage>
        <taxon>Bacteria</taxon>
        <taxon>Bacillati</taxon>
        <taxon>Bacillota</taxon>
        <taxon>Bacilli</taxon>
        <taxon>Bacillales</taxon>
        <taxon>Staphylococcaceae</taxon>
        <taxon>Macrococcoides</taxon>
    </lineage>
</organism>
<protein>
    <recommendedName>
        <fullName evidence="2">DUF4004 domain-containing protein</fullName>
    </recommendedName>
</protein>
<dbReference type="EMBL" id="AB498756">
    <property type="protein sequence ID" value="BAI83376.1"/>
    <property type="molecule type" value="Genomic_DNA"/>
</dbReference>
<dbReference type="AlphaFoldDB" id="D4AH47"/>
<dbReference type="InterPro" id="IPR025063">
    <property type="entry name" value="DUF4004"/>
</dbReference>
<evidence type="ECO:0000313" key="1">
    <source>
        <dbReference type="EMBL" id="BAI83376.1"/>
    </source>
</evidence>
<name>D4AH47_9STAP</name>
<dbReference type="Pfam" id="PF13171">
    <property type="entry name" value="DUF4004"/>
    <property type="match status" value="1"/>
</dbReference>
<sequence>MLHCFRGDGMEDLISKKELLKVCDISYGQLYRWKRKKLIPEDWFIRKSTYTGQEAFFPRNKMIERIEMIKTLKDDHALADLYKMFKEDYEVIEQRDYNSSLFEEHYWEIADSIFTKRNSISHNEGMTLMFIELALNSGYFSKEEVLESAVIYHQNEMKDVNYYFVRAMGVFMLICAKEIVKISDNAKIIYELDDTKIQLAIQQKLKRGSHDDKESKY</sequence>
<accession>D4AH47</accession>